<sequence length="33" mass="3940">MLLSYTIEVQYNTSSLGGFYIRRPHKCCIYILR</sequence>
<protein>
    <submittedName>
        <fullName evidence="1">PLDP1</fullName>
    </submittedName>
</protein>
<proteinExistence type="predicted"/>
<reference evidence="1" key="2">
    <citation type="journal article" date="2015" name="Data Brief">
        <title>Shoot transcriptome of the giant reed, Arundo donax.</title>
        <authorList>
            <person name="Barrero R.A."/>
            <person name="Guerrero F.D."/>
            <person name="Moolhuijzen P."/>
            <person name="Goolsby J.A."/>
            <person name="Tidwell J."/>
            <person name="Bellgard S.E."/>
            <person name="Bellgard M.I."/>
        </authorList>
    </citation>
    <scope>NUCLEOTIDE SEQUENCE</scope>
    <source>
        <tissue evidence="1">Shoot tissue taken approximately 20 cm above the soil surface</tissue>
    </source>
</reference>
<reference evidence="1" key="1">
    <citation type="submission" date="2014-09" db="EMBL/GenBank/DDBJ databases">
        <authorList>
            <person name="Magalhaes I.L.F."/>
            <person name="Oliveira U."/>
            <person name="Santos F.R."/>
            <person name="Vidigal T.H.D.A."/>
            <person name="Brescovit A.D."/>
            <person name="Santos A.J."/>
        </authorList>
    </citation>
    <scope>NUCLEOTIDE SEQUENCE</scope>
    <source>
        <tissue evidence="1">Shoot tissue taken approximately 20 cm above the soil surface</tissue>
    </source>
</reference>
<evidence type="ECO:0000313" key="1">
    <source>
        <dbReference type="EMBL" id="JAD31254.1"/>
    </source>
</evidence>
<dbReference type="EMBL" id="GBRH01266641">
    <property type="protein sequence ID" value="JAD31254.1"/>
    <property type="molecule type" value="Transcribed_RNA"/>
</dbReference>
<dbReference type="AlphaFoldDB" id="A0A0A8YVU1"/>
<name>A0A0A8YVU1_ARUDO</name>
<accession>A0A0A8YVU1</accession>
<organism evidence="1">
    <name type="scientific">Arundo donax</name>
    <name type="common">Giant reed</name>
    <name type="synonym">Donax arundinaceus</name>
    <dbReference type="NCBI Taxonomy" id="35708"/>
    <lineage>
        <taxon>Eukaryota</taxon>
        <taxon>Viridiplantae</taxon>
        <taxon>Streptophyta</taxon>
        <taxon>Embryophyta</taxon>
        <taxon>Tracheophyta</taxon>
        <taxon>Spermatophyta</taxon>
        <taxon>Magnoliopsida</taxon>
        <taxon>Liliopsida</taxon>
        <taxon>Poales</taxon>
        <taxon>Poaceae</taxon>
        <taxon>PACMAD clade</taxon>
        <taxon>Arundinoideae</taxon>
        <taxon>Arundineae</taxon>
        <taxon>Arundo</taxon>
    </lineage>
</organism>